<proteinExistence type="inferred from homology"/>
<dbReference type="InterPro" id="IPR012340">
    <property type="entry name" value="NA-bd_OB-fold"/>
</dbReference>
<comment type="subunit">
    <text evidence="2">Homotetramer.</text>
</comment>
<dbReference type="GO" id="GO:0006260">
    <property type="term" value="P:DNA replication"/>
    <property type="evidence" value="ECO:0007669"/>
    <property type="project" value="InterPro"/>
</dbReference>
<dbReference type="GO" id="GO:0003697">
    <property type="term" value="F:single-stranded DNA binding"/>
    <property type="evidence" value="ECO:0007669"/>
    <property type="project" value="UniProtKB-UniRule"/>
</dbReference>
<evidence type="ECO:0000256" key="2">
    <source>
        <dbReference type="HAMAP-Rule" id="MF_00984"/>
    </source>
</evidence>
<dbReference type="PROSITE" id="PS50935">
    <property type="entry name" value="SSB"/>
    <property type="match status" value="1"/>
</dbReference>
<dbReference type="Proteomes" id="UP000064249">
    <property type="component" value="Unassembled WGS sequence"/>
</dbReference>
<evidence type="ECO:0000256" key="1">
    <source>
        <dbReference type="ARBA" id="ARBA00023125"/>
    </source>
</evidence>
<dbReference type="EMBL" id="LGFU01000036">
    <property type="protein sequence ID" value="KUK46351.1"/>
    <property type="molecule type" value="Genomic_DNA"/>
</dbReference>
<dbReference type="HAMAP" id="MF_00984">
    <property type="entry name" value="SSB"/>
    <property type="match status" value="1"/>
</dbReference>
<evidence type="ECO:0000313" key="5">
    <source>
        <dbReference type="Proteomes" id="UP000064249"/>
    </source>
</evidence>
<organism evidence="4 5">
    <name type="scientific">Anaerolinea thermophila</name>
    <dbReference type="NCBI Taxonomy" id="167964"/>
    <lineage>
        <taxon>Bacteria</taxon>
        <taxon>Bacillati</taxon>
        <taxon>Chloroflexota</taxon>
        <taxon>Anaerolineae</taxon>
        <taxon>Anaerolineales</taxon>
        <taxon>Anaerolineaceae</taxon>
        <taxon>Anaerolinea</taxon>
    </lineage>
</organism>
<dbReference type="PATRIC" id="fig|167964.4.peg.368"/>
<gene>
    <name evidence="4" type="ORF">XD73_0772</name>
</gene>
<dbReference type="Pfam" id="PF00436">
    <property type="entry name" value="SSB"/>
    <property type="match status" value="1"/>
</dbReference>
<dbReference type="Gene3D" id="2.40.50.140">
    <property type="entry name" value="Nucleic acid-binding proteins"/>
    <property type="match status" value="1"/>
</dbReference>
<reference evidence="4 5" key="1">
    <citation type="journal article" date="2015" name="MBio">
        <title>Genome-Resolved Metagenomic Analysis Reveals Roles for Candidate Phyla and Other Microbial Community Members in Biogeochemical Transformations in Oil Reservoirs.</title>
        <authorList>
            <person name="Hu P."/>
            <person name="Tom L."/>
            <person name="Singh A."/>
            <person name="Thomas B.C."/>
            <person name="Baker B.J."/>
            <person name="Piceno Y.M."/>
            <person name="Andersen G.L."/>
            <person name="Banfield J.F."/>
        </authorList>
    </citation>
    <scope>NUCLEOTIDE SEQUENCE [LARGE SCALE GENOMIC DNA]</scope>
    <source>
        <strain evidence="4">46_16</strain>
    </source>
</reference>
<dbReference type="GO" id="GO:0009295">
    <property type="term" value="C:nucleoid"/>
    <property type="evidence" value="ECO:0007669"/>
    <property type="project" value="TreeGrafter"/>
</dbReference>
<dbReference type="PANTHER" id="PTHR10302">
    <property type="entry name" value="SINGLE-STRANDED DNA-BINDING PROTEIN"/>
    <property type="match status" value="1"/>
</dbReference>
<dbReference type="InterPro" id="IPR000424">
    <property type="entry name" value="Primosome_PriB/ssb"/>
</dbReference>
<dbReference type="NCBIfam" id="TIGR00621">
    <property type="entry name" value="ssb"/>
    <property type="match status" value="1"/>
</dbReference>
<comment type="caution">
    <text evidence="4">The sequence shown here is derived from an EMBL/GenBank/DDBJ whole genome shotgun (WGS) entry which is preliminary data.</text>
</comment>
<dbReference type="PANTHER" id="PTHR10302:SF27">
    <property type="entry name" value="SINGLE-STRANDED DNA-BINDING PROTEIN"/>
    <property type="match status" value="1"/>
</dbReference>
<dbReference type="InterPro" id="IPR011344">
    <property type="entry name" value="ssDNA-bd"/>
</dbReference>
<dbReference type="SUPFAM" id="SSF50249">
    <property type="entry name" value="Nucleic acid-binding proteins"/>
    <property type="match status" value="1"/>
</dbReference>
<accession>A0A101FXL1</accession>
<keyword evidence="1 2" id="KW-0238">DNA-binding</keyword>
<sequence length="127" mass="14740">MPSLNRVLLIGRLGKDPETRQTPKGSAYTTFSLAVDRKWKDKNGELHQDTDWFNVVAWGKLGEICQNYLSKGKLVYVEGRLQTRRYEHEGSVRYFTTVVMSSMQMLERKAKEPVLEETNEEQVEIND</sequence>
<comment type="caution">
    <text evidence="2">Lacks conserved residue(s) required for the propagation of feature annotation.</text>
</comment>
<evidence type="ECO:0000256" key="3">
    <source>
        <dbReference type="PIRNR" id="PIRNR002070"/>
    </source>
</evidence>
<evidence type="ECO:0000313" key="4">
    <source>
        <dbReference type="EMBL" id="KUK46351.1"/>
    </source>
</evidence>
<protein>
    <recommendedName>
        <fullName evidence="2 3">Single-stranded DNA-binding protein</fullName>
        <shortName evidence="2">SSB</shortName>
    </recommendedName>
</protein>
<dbReference type="PIRSF" id="PIRSF002070">
    <property type="entry name" value="SSB"/>
    <property type="match status" value="1"/>
</dbReference>
<name>A0A101FXL1_9CHLR</name>
<dbReference type="AlphaFoldDB" id="A0A101FXL1"/>
<dbReference type="CDD" id="cd04496">
    <property type="entry name" value="SSB_OBF"/>
    <property type="match status" value="1"/>
</dbReference>